<evidence type="ECO:0000259" key="1">
    <source>
        <dbReference type="Pfam" id="PF01458"/>
    </source>
</evidence>
<reference evidence="2 3" key="1">
    <citation type="journal article" date="2013" name="Genome Biol. Evol.">
        <title>Complete genomes of two dipteran-associated spiroplasmas provided insights into the origin, dynamics, and impacts of viral invasion in spiroplasma.</title>
        <authorList>
            <person name="Ku C."/>
            <person name="Lo W.S."/>
            <person name="Chen L.L."/>
            <person name="Kuo C.H."/>
        </authorList>
    </citation>
    <scope>NUCLEOTIDE SEQUENCE [LARGE SCALE GENOMIC DNA]</scope>
    <source>
        <strain evidence="2 3">DF-1</strain>
    </source>
</reference>
<dbReference type="InterPro" id="IPR000825">
    <property type="entry name" value="SUF_FeS_clus_asmbl_SufBD_core"/>
</dbReference>
<sequence length="277" mass="31327">MAITSNKKIHSDHNILITIAENQNLVLRATSDNDHIEITIAKNLQDFTILLFCYFDKKVTVKFRFEENVIVNIINIYKTNQQDQNCDITYYHSTNSKAKIYDLNIANTNMLANVNFELEGKRSAVSYYLASLAVNSNQKTANLYAHHLAPQTLSDIKTYSIAKDQALQQVKCTSHIEKTMAKSEAHQELRLLVFDKTAKAISDPILLIDENDIKASHANAVGMLDPDQIFYLQTRGLSVSQARKLICMGYFKNVIDAIVDPDLQLEIINEIDAEIGE</sequence>
<dbReference type="InterPro" id="IPR055346">
    <property type="entry name" value="Fe-S_cluster_assembly_SufBD"/>
</dbReference>
<dbReference type="KEGG" id="scr:SCHRY_v1c09620"/>
<dbReference type="OrthoDB" id="388236at2"/>
<dbReference type="EMBL" id="CP005077">
    <property type="protein sequence ID" value="AGM25534.1"/>
    <property type="molecule type" value="Genomic_DNA"/>
</dbReference>
<dbReference type="AlphaFoldDB" id="R4UCB2"/>
<evidence type="ECO:0000313" key="2">
    <source>
        <dbReference type="EMBL" id="AGM25534.1"/>
    </source>
</evidence>
<dbReference type="PATRIC" id="fig|1276227.3.peg.965"/>
<evidence type="ECO:0000313" key="3">
    <source>
        <dbReference type="Proteomes" id="UP000013964"/>
    </source>
</evidence>
<dbReference type="RefSeq" id="WP_016339353.1">
    <property type="nucleotide sequence ID" value="NC_021280.1"/>
</dbReference>
<dbReference type="PANTHER" id="PTHR43575">
    <property type="entry name" value="PROTEIN ABCI7, CHLOROPLASTIC"/>
    <property type="match status" value="1"/>
</dbReference>
<dbReference type="Pfam" id="PF01458">
    <property type="entry name" value="SUFBD_core"/>
    <property type="match status" value="1"/>
</dbReference>
<dbReference type="Proteomes" id="UP000013964">
    <property type="component" value="Chromosome"/>
</dbReference>
<dbReference type="HOGENOM" id="CLU_081528_1_0_14"/>
<dbReference type="InterPro" id="IPR037284">
    <property type="entry name" value="SUF_FeS_clus_asmbl_SufBD_sf"/>
</dbReference>
<name>R4UCB2_9MOLU</name>
<keyword evidence="3" id="KW-1185">Reference proteome</keyword>
<dbReference type="SUPFAM" id="SSF101960">
    <property type="entry name" value="Stabilizer of iron transporter SufD"/>
    <property type="match status" value="1"/>
</dbReference>
<gene>
    <name evidence="2" type="primary">sufD</name>
    <name evidence="2" type="ORF">SCHRY_v1c09620</name>
</gene>
<dbReference type="PANTHER" id="PTHR43575:SF1">
    <property type="entry name" value="PROTEIN ABCI7, CHLOROPLASTIC"/>
    <property type="match status" value="1"/>
</dbReference>
<organism evidence="2 3">
    <name type="scientific">Spiroplasma chrysopicola DF-1</name>
    <dbReference type="NCBI Taxonomy" id="1276227"/>
    <lineage>
        <taxon>Bacteria</taxon>
        <taxon>Bacillati</taxon>
        <taxon>Mycoplasmatota</taxon>
        <taxon>Mollicutes</taxon>
        <taxon>Entomoplasmatales</taxon>
        <taxon>Spiroplasmataceae</taxon>
        <taxon>Spiroplasma</taxon>
    </lineage>
</organism>
<protein>
    <submittedName>
        <fullName evidence="2">FeS assembly protein SufD</fullName>
    </submittedName>
</protein>
<accession>R4UCB2</accession>
<dbReference type="eggNOG" id="COG0719">
    <property type="taxonomic scope" value="Bacteria"/>
</dbReference>
<dbReference type="GO" id="GO:0016226">
    <property type="term" value="P:iron-sulfur cluster assembly"/>
    <property type="evidence" value="ECO:0007669"/>
    <property type="project" value="InterPro"/>
</dbReference>
<feature type="domain" description="SUF system FeS cluster assembly SufBD core" evidence="1">
    <location>
        <begin position="61"/>
        <end position="249"/>
    </location>
</feature>
<proteinExistence type="predicted"/>
<dbReference type="STRING" id="1276227.SCHRY_v1c09620"/>